<accession>A0A5B7FS95</accession>
<keyword evidence="3" id="KW-1185">Reference proteome</keyword>
<evidence type="ECO:0000313" key="2">
    <source>
        <dbReference type="EMBL" id="MPC48376.1"/>
    </source>
</evidence>
<dbReference type="EMBL" id="VSRR010008252">
    <property type="protein sequence ID" value="MPC48376.1"/>
    <property type="molecule type" value="Genomic_DNA"/>
</dbReference>
<reference evidence="2 3" key="1">
    <citation type="submission" date="2019-05" db="EMBL/GenBank/DDBJ databases">
        <title>Another draft genome of Portunus trituberculatus and its Hox gene families provides insights of decapod evolution.</title>
        <authorList>
            <person name="Jeong J.-H."/>
            <person name="Song I."/>
            <person name="Kim S."/>
            <person name="Choi T."/>
            <person name="Kim D."/>
            <person name="Ryu S."/>
            <person name="Kim W."/>
        </authorList>
    </citation>
    <scope>NUCLEOTIDE SEQUENCE [LARGE SCALE GENOMIC DNA]</scope>
    <source>
        <tissue evidence="2">Muscle</tissue>
    </source>
</reference>
<protein>
    <submittedName>
        <fullName evidence="2">Uncharacterized protein</fullName>
    </submittedName>
</protein>
<sequence length="92" mass="10478">MNLKEKQARLDSTPTLFLLPLLTRHLSLPLPSRPSPALPKAAIPARERFCQRLSRLMMSPDSARRGRTLRPRPRRRQSAERFLGAPPLVVCL</sequence>
<dbReference type="AlphaFoldDB" id="A0A5B7FS95"/>
<gene>
    <name evidence="2" type="ORF">E2C01_042147</name>
</gene>
<comment type="caution">
    <text evidence="2">The sequence shown here is derived from an EMBL/GenBank/DDBJ whole genome shotgun (WGS) entry which is preliminary data.</text>
</comment>
<evidence type="ECO:0000313" key="3">
    <source>
        <dbReference type="Proteomes" id="UP000324222"/>
    </source>
</evidence>
<name>A0A5B7FS95_PORTR</name>
<feature type="region of interest" description="Disordered" evidence="1">
    <location>
        <begin position="60"/>
        <end position="86"/>
    </location>
</feature>
<proteinExistence type="predicted"/>
<evidence type="ECO:0000256" key="1">
    <source>
        <dbReference type="SAM" id="MobiDB-lite"/>
    </source>
</evidence>
<dbReference type="Proteomes" id="UP000324222">
    <property type="component" value="Unassembled WGS sequence"/>
</dbReference>
<organism evidence="2 3">
    <name type="scientific">Portunus trituberculatus</name>
    <name type="common">Swimming crab</name>
    <name type="synonym">Neptunus trituberculatus</name>
    <dbReference type="NCBI Taxonomy" id="210409"/>
    <lineage>
        <taxon>Eukaryota</taxon>
        <taxon>Metazoa</taxon>
        <taxon>Ecdysozoa</taxon>
        <taxon>Arthropoda</taxon>
        <taxon>Crustacea</taxon>
        <taxon>Multicrustacea</taxon>
        <taxon>Malacostraca</taxon>
        <taxon>Eumalacostraca</taxon>
        <taxon>Eucarida</taxon>
        <taxon>Decapoda</taxon>
        <taxon>Pleocyemata</taxon>
        <taxon>Brachyura</taxon>
        <taxon>Eubrachyura</taxon>
        <taxon>Portunoidea</taxon>
        <taxon>Portunidae</taxon>
        <taxon>Portuninae</taxon>
        <taxon>Portunus</taxon>
    </lineage>
</organism>
<feature type="compositionally biased region" description="Basic residues" evidence="1">
    <location>
        <begin position="65"/>
        <end position="76"/>
    </location>
</feature>